<dbReference type="AlphaFoldDB" id="A0A7C4DBU7"/>
<evidence type="ECO:0000313" key="1">
    <source>
        <dbReference type="EMBL" id="HGM59377.1"/>
    </source>
</evidence>
<protein>
    <submittedName>
        <fullName evidence="1">Uncharacterized protein</fullName>
    </submittedName>
</protein>
<reference evidence="1" key="1">
    <citation type="journal article" date="2020" name="mSystems">
        <title>Genome- and Community-Level Interaction Insights into Carbon Utilization and Element Cycling Functions of Hydrothermarchaeota in Hydrothermal Sediment.</title>
        <authorList>
            <person name="Zhou Z."/>
            <person name="Liu Y."/>
            <person name="Xu W."/>
            <person name="Pan J."/>
            <person name="Luo Z.H."/>
            <person name="Li M."/>
        </authorList>
    </citation>
    <scope>NUCLEOTIDE SEQUENCE [LARGE SCALE GENOMIC DNA]</scope>
    <source>
        <strain evidence="1">SpSt-642</strain>
    </source>
</reference>
<comment type="caution">
    <text evidence="1">The sequence shown here is derived from an EMBL/GenBank/DDBJ whole genome shotgun (WGS) entry which is preliminary data.</text>
</comment>
<name>A0A7C4DBU7_STAMA</name>
<gene>
    <name evidence="1" type="ORF">ENU14_07350</name>
</gene>
<dbReference type="EMBL" id="DTBJ01000061">
    <property type="protein sequence ID" value="HGM59377.1"/>
    <property type="molecule type" value="Genomic_DNA"/>
</dbReference>
<organism evidence="1">
    <name type="scientific">Staphylothermus marinus</name>
    <dbReference type="NCBI Taxonomy" id="2280"/>
    <lineage>
        <taxon>Archaea</taxon>
        <taxon>Thermoproteota</taxon>
        <taxon>Thermoprotei</taxon>
        <taxon>Desulfurococcales</taxon>
        <taxon>Desulfurococcaceae</taxon>
        <taxon>Staphylothermus</taxon>
    </lineage>
</organism>
<proteinExistence type="predicted"/>
<sequence>MTVLERKDPEGYYVLVFNKNCLKSELDSLSKLSSVILEDYSGNIIVKTKSRRIASKLFKKFVKCIDT</sequence>
<accession>A0A7C4DBU7</accession>